<comment type="similarity">
    <text evidence="2">Belongs to the glycosyl hydrolase 18 family. Chitinase class V subfamily.</text>
</comment>
<evidence type="ECO:0000256" key="12">
    <source>
        <dbReference type="SAM" id="MobiDB-lite"/>
    </source>
</evidence>
<dbReference type="CDD" id="cd11618">
    <property type="entry name" value="ChtBD1_1"/>
    <property type="match status" value="1"/>
</dbReference>
<feature type="domain" description="GH18" evidence="15">
    <location>
        <begin position="141"/>
        <end position="493"/>
    </location>
</feature>
<dbReference type="GO" id="GO:0000272">
    <property type="term" value="P:polysaccharide catabolic process"/>
    <property type="evidence" value="ECO:0007669"/>
    <property type="project" value="UniProtKB-KW"/>
</dbReference>
<evidence type="ECO:0000256" key="7">
    <source>
        <dbReference type="ARBA" id="ARBA00023277"/>
    </source>
</evidence>
<dbReference type="PROSITE" id="PS50941">
    <property type="entry name" value="CHIT_BIND_I_2"/>
    <property type="match status" value="1"/>
</dbReference>
<dbReference type="PROSITE" id="PS00026">
    <property type="entry name" value="CHIT_BIND_I_1"/>
    <property type="match status" value="1"/>
</dbReference>
<dbReference type="Pfam" id="PF00704">
    <property type="entry name" value="Glyco_hydro_18"/>
    <property type="match status" value="1"/>
</dbReference>
<dbReference type="InterPro" id="IPR029070">
    <property type="entry name" value="Chitinase_insertion_sf"/>
</dbReference>
<dbReference type="PANTHER" id="PTHR11177">
    <property type="entry name" value="CHITINASE"/>
    <property type="match status" value="1"/>
</dbReference>
<dbReference type="InterPro" id="IPR018371">
    <property type="entry name" value="Chitin-binding_1_CS"/>
</dbReference>
<feature type="signal peptide" evidence="13">
    <location>
        <begin position="1"/>
        <end position="19"/>
    </location>
</feature>
<dbReference type="InterPro" id="IPR001579">
    <property type="entry name" value="Glyco_hydro_18_chit_AS"/>
</dbReference>
<comment type="caution">
    <text evidence="10">Lacks conserved residue(s) required for the propagation of feature annotation.</text>
</comment>
<evidence type="ECO:0000313" key="16">
    <source>
        <dbReference type="EMBL" id="CZR68626.1"/>
    </source>
</evidence>
<evidence type="ECO:0000256" key="1">
    <source>
        <dbReference type="ARBA" id="ARBA00000822"/>
    </source>
</evidence>
<keyword evidence="7" id="KW-0119">Carbohydrate metabolism</keyword>
<dbReference type="OrthoDB" id="73875at2759"/>
<dbReference type="SMART" id="SM00636">
    <property type="entry name" value="Glyco_18"/>
    <property type="match status" value="1"/>
</dbReference>
<evidence type="ECO:0000259" key="14">
    <source>
        <dbReference type="PROSITE" id="PS50941"/>
    </source>
</evidence>
<feature type="region of interest" description="Disordered" evidence="12">
    <location>
        <begin position="721"/>
        <end position="745"/>
    </location>
</feature>
<dbReference type="SMART" id="SM00270">
    <property type="entry name" value="ChtBD1"/>
    <property type="match status" value="2"/>
</dbReference>
<dbReference type="GO" id="GO:0008843">
    <property type="term" value="F:endochitinase activity"/>
    <property type="evidence" value="ECO:0007669"/>
    <property type="project" value="UniProtKB-EC"/>
</dbReference>
<evidence type="ECO:0000256" key="11">
    <source>
        <dbReference type="RuleBase" id="RU000489"/>
    </source>
</evidence>
<dbReference type="EMBL" id="FJOG01000057">
    <property type="protein sequence ID" value="CZR68626.1"/>
    <property type="molecule type" value="Genomic_DNA"/>
</dbReference>
<dbReference type="InterPro" id="IPR036861">
    <property type="entry name" value="Endochitinase-like_sf"/>
</dbReference>
<keyword evidence="4 10" id="KW-0147">Chitin-binding</keyword>
<gene>
    <name evidence="16" type="ORF">PAC_18525</name>
</gene>
<keyword evidence="13" id="KW-0732">Signal</keyword>
<feature type="disulfide bond" evidence="10">
    <location>
        <begin position="100"/>
        <end position="114"/>
    </location>
</feature>
<accession>A0A1L7XUD7</accession>
<dbReference type="InterPro" id="IPR011583">
    <property type="entry name" value="Chitinase_II/V-like_cat"/>
</dbReference>
<organism evidence="16 17">
    <name type="scientific">Phialocephala subalpina</name>
    <dbReference type="NCBI Taxonomy" id="576137"/>
    <lineage>
        <taxon>Eukaryota</taxon>
        <taxon>Fungi</taxon>
        <taxon>Dikarya</taxon>
        <taxon>Ascomycota</taxon>
        <taxon>Pezizomycotina</taxon>
        <taxon>Leotiomycetes</taxon>
        <taxon>Helotiales</taxon>
        <taxon>Mollisiaceae</taxon>
        <taxon>Phialocephala</taxon>
        <taxon>Phialocephala fortinii species complex</taxon>
    </lineage>
</organism>
<evidence type="ECO:0000256" key="13">
    <source>
        <dbReference type="SAM" id="SignalP"/>
    </source>
</evidence>
<dbReference type="InterPro" id="IPR001223">
    <property type="entry name" value="Glyco_hydro18_cat"/>
</dbReference>
<feature type="disulfide bond" evidence="10">
    <location>
        <begin position="95"/>
        <end position="107"/>
    </location>
</feature>
<proteinExistence type="inferred from homology"/>
<dbReference type="GO" id="GO:0006032">
    <property type="term" value="P:chitin catabolic process"/>
    <property type="evidence" value="ECO:0007669"/>
    <property type="project" value="UniProtKB-KW"/>
</dbReference>
<feature type="domain" description="Chitin-binding type-1" evidence="14">
    <location>
        <begin position="81"/>
        <end position="127"/>
    </location>
</feature>
<keyword evidence="9" id="KW-0624">Polysaccharide degradation</keyword>
<dbReference type="SUPFAM" id="SSF51445">
    <property type="entry name" value="(Trans)glycosidases"/>
    <property type="match status" value="1"/>
</dbReference>
<dbReference type="STRING" id="576137.A0A1L7XUD7"/>
<evidence type="ECO:0000259" key="15">
    <source>
        <dbReference type="PROSITE" id="PS51910"/>
    </source>
</evidence>
<dbReference type="EC" id="3.2.1.14" evidence="3"/>
<dbReference type="InterPro" id="IPR017853">
    <property type="entry name" value="GH"/>
</dbReference>
<evidence type="ECO:0000256" key="10">
    <source>
        <dbReference type="PROSITE-ProRule" id="PRU00261"/>
    </source>
</evidence>
<keyword evidence="10" id="KW-1015">Disulfide bond</keyword>
<dbReference type="Gene3D" id="3.30.60.10">
    <property type="entry name" value="Endochitinase-like"/>
    <property type="match status" value="1"/>
</dbReference>
<protein>
    <recommendedName>
        <fullName evidence="3">chitinase</fullName>
        <ecNumber evidence="3">3.2.1.14</ecNumber>
    </recommendedName>
</protein>
<dbReference type="PROSITE" id="PS51910">
    <property type="entry name" value="GH18_2"/>
    <property type="match status" value="1"/>
</dbReference>
<keyword evidence="8 11" id="KW-0326">Glycosidase</keyword>
<dbReference type="AlphaFoldDB" id="A0A1L7XUD7"/>
<name>A0A1L7XUD7_9HELO</name>
<evidence type="ECO:0000256" key="4">
    <source>
        <dbReference type="ARBA" id="ARBA00022669"/>
    </source>
</evidence>
<evidence type="ECO:0000256" key="3">
    <source>
        <dbReference type="ARBA" id="ARBA00012729"/>
    </source>
</evidence>
<dbReference type="SUPFAM" id="SSF54556">
    <property type="entry name" value="Chitinase insertion domain"/>
    <property type="match status" value="1"/>
</dbReference>
<feature type="chain" id="PRO_5012092190" description="chitinase" evidence="13">
    <location>
        <begin position="20"/>
        <end position="1120"/>
    </location>
</feature>
<keyword evidence="5 11" id="KW-0378">Hydrolase</keyword>
<dbReference type="Proteomes" id="UP000184330">
    <property type="component" value="Unassembled WGS sequence"/>
</dbReference>
<feature type="region of interest" description="Disordered" evidence="12">
    <location>
        <begin position="1070"/>
        <end position="1100"/>
    </location>
</feature>
<dbReference type="InterPro" id="IPR001002">
    <property type="entry name" value="Chitin-bd_1"/>
</dbReference>
<dbReference type="PROSITE" id="PS01095">
    <property type="entry name" value="GH18_1"/>
    <property type="match status" value="1"/>
</dbReference>
<dbReference type="SUPFAM" id="SSF57016">
    <property type="entry name" value="Plant lectins/antimicrobial peptides"/>
    <property type="match status" value="1"/>
</dbReference>
<evidence type="ECO:0000256" key="5">
    <source>
        <dbReference type="ARBA" id="ARBA00022801"/>
    </source>
</evidence>
<dbReference type="Gene3D" id="3.10.50.10">
    <property type="match status" value="1"/>
</dbReference>
<keyword evidence="6" id="KW-0146">Chitin degradation</keyword>
<dbReference type="GO" id="GO:0008061">
    <property type="term" value="F:chitin binding"/>
    <property type="evidence" value="ECO:0007669"/>
    <property type="project" value="UniProtKB-UniRule"/>
</dbReference>
<sequence length="1120" mass="120175">MLLIVIATLFWSLLSVTRALSPLSSRNFTPITHLAARDLPVGTCDATTPCVNSACCGTNGLCGYSPLECGSGNCTSNCDAKAECGEYGVEGSQNCPLGVCCSKFGFCGETSDFCGTGCQAGYGGCGDVDRPSCTGGSSINKRTIGYYESWSSTRTCQSVSPAELNLNGFTHINFAFAFFDPSTFQVTPMDSNAASLYSQFTDLKGTYNGLQTWISVGGWSFTDPGVTRNAFSNMAASETNTQTFINGLIKFMDTYGFDGIDLDWEYPAADDRGGVPADFTNYVSLVKAIRLAFGTKYGFSITLPTSYWYLQHFDLANIQDSVDWFNFMAYDLHGTWDAQSIYVGPYIAPHTNITEIDAGLDLLWRAGVTPAKVTMGLAWYGRSFTLIDPTCNTPNGVCKFSGGANAGPCSNASGILDYQEIQDIISTNSLTPVHDTTAAVKWITWDSNQWISYDDSDTFTEKRAFANSRCLGGTMVWAIDQMDQTQSNGMGVAPGVTVAQQSSANQASANQLAQTVCYTSDCGAGCKSGTTEVSEMNGQPGSVSTTERCDSGVYESLCCANGGTMGKCLWRGYRGAGLSCIGGCAAGETEIARNTNYHDDSGDYTCTGGQLSYCCSGFKAASAKSTLASDAENAAEQVAEAAAEQAALDLAAKAFCRVAVPALLAPLELLEDLIPIFGEIADIAELAATPALINLCTDEIEKSGSAEFKVFGKEKSLSFDKPTETAADRPASSSHESATTKESSSCSVAEKVKRADLRALSQTTTYTSYTTSDVLKTCTFGKYPQACGHYSSVINRWPAFSTIACTWKEITDIRPAPDIWTGQHNKYWSLGWMQEDDVDCQGDEFPPAVVWQARDNKQWIRQLPQSQNGPAGALFANVCPETPKSSTISSKYKSSVVIGCRTTSHYSLTEVITWPALVLKFSGDGGFGVGDEYGLSANPCWPSSLIDDPGWALMTNDAWYDDHPASKAVIAGGLYAFSPPASYTSGKINRPDWNKRGLDLDDLDPEGIIFVDANSTRKATDEELREQFGFQRCADDDCSMEKEALGIESAPVRGIGKIMPATTTVSTTTHLPAPSLTSNPDSRATGPALPLITGMPKRFPTKSKDQIQKELRELLDMVAS</sequence>
<dbReference type="PANTHER" id="PTHR11177:SF333">
    <property type="entry name" value="CHITINASE"/>
    <property type="match status" value="1"/>
</dbReference>
<comment type="catalytic activity">
    <reaction evidence="1">
        <text>Random endo-hydrolysis of N-acetyl-beta-D-glucosaminide (1-&gt;4)-beta-linkages in chitin and chitodextrins.</text>
        <dbReference type="EC" id="3.2.1.14"/>
    </reaction>
</comment>
<evidence type="ECO:0000256" key="8">
    <source>
        <dbReference type="ARBA" id="ARBA00023295"/>
    </source>
</evidence>
<evidence type="ECO:0000313" key="17">
    <source>
        <dbReference type="Proteomes" id="UP000184330"/>
    </source>
</evidence>
<feature type="compositionally biased region" description="Polar residues" evidence="12">
    <location>
        <begin position="731"/>
        <end position="745"/>
    </location>
</feature>
<reference evidence="16 17" key="1">
    <citation type="submission" date="2016-03" db="EMBL/GenBank/DDBJ databases">
        <authorList>
            <person name="Ploux O."/>
        </authorList>
    </citation>
    <scope>NUCLEOTIDE SEQUENCE [LARGE SCALE GENOMIC DNA]</scope>
    <source>
        <strain evidence="16 17">UAMH 11012</strain>
    </source>
</reference>
<evidence type="ECO:0000256" key="6">
    <source>
        <dbReference type="ARBA" id="ARBA00023024"/>
    </source>
</evidence>
<dbReference type="Gene3D" id="3.20.20.80">
    <property type="entry name" value="Glycosidases"/>
    <property type="match status" value="1"/>
</dbReference>
<evidence type="ECO:0000256" key="2">
    <source>
        <dbReference type="ARBA" id="ARBA00008682"/>
    </source>
</evidence>
<dbReference type="InterPro" id="IPR050314">
    <property type="entry name" value="Glycosyl_Hydrlase_18"/>
</dbReference>
<evidence type="ECO:0000256" key="9">
    <source>
        <dbReference type="ARBA" id="ARBA00023326"/>
    </source>
</evidence>
<keyword evidence="17" id="KW-1185">Reference proteome</keyword>
<dbReference type="Pfam" id="PF00187">
    <property type="entry name" value="Chitin_bind_1"/>
    <property type="match status" value="1"/>
</dbReference>
<feature type="compositionally biased region" description="Polar residues" evidence="12">
    <location>
        <begin position="1070"/>
        <end position="1082"/>
    </location>
</feature>